<organism evidence="1 2">
    <name type="scientific">Pluteus cervinus</name>
    <dbReference type="NCBI Taxonomy" id="181527"/>
    <lineage>
        <taxon>Eukaryota</taxon>
        <taxon>Fungi</taxon>
        <taxon>Dikarya</taxon>
        <taxon>Basidiomycota</taxon>
        <taxon>Agaricomycotina</taxon>
        <taxon>Agaricomycetes</taxon>
        <taxon>Agaricomycetidae</taxon>
        <taxon>Agaricales</taxon>
        <taxon>Pluteineae</taxon>
        <taxon>Pluteaceae</taxon>
        <taxon>Pluteus</taxon>
    </lineage>
</organism>
<gene>
    <name evidence="1" type="ORF">BDN72DRAFT_860296</name>
</gene>
<accession>A0ACD3ALW9</accession>
<dbReference type="EMBL" id="ML208422">
    <property type="protein sequence ID" value="TFK65902.1"/>
    <property type="molecule type" value="Genomic_DNA"/>
</dbReference>
<evidence type="ECO:0000313" key="1">
    <source>
        <dbReference type="EMBL" id="TFK65902.1"/>
    </source>
</evidence>
<keyword evidence="2" id="KW-1185">Reference proteome</keyword>
<protein>
    <submittedName>
        <fullName evidence="1">Terpenoid synthase</fullName>
    </submittedName>
</protein>
<dbReference type="Proteomes" id="UP000308600">
    <property type="component" value="Unassembled WGS sequence"/>
</dbReference>
<proteinExistence type="predicted"/>
<sequence length="336" mass="38841">MSSLSMIANLAHWLSPAQLSFKDTPEDPEKIKQHIHDVLKNFMDKCQVSFKAPEYDVELHNACWAEVARRGSLLESDKSKRSLRRFIPMGVIIASASYRHLPHQSTKVFIALYTALLIYVDDIFQYNIEDIKRFNERFVRREPQGDALLDFLAQLFMEFEEHFDPFASKIMLTASMDFMTAQILEYTMEEMQLSNNASQFATYARNLSGVSAFYGLAVFPRELPVQDYIQALPEVIMYCNHVNDIFSFYKEEIAGEQVNHISNMAKLGRIPKTEALQRLAEETSDACLRSWEILDDRPEAYNALKAFNQGYVEFHACCSRYKLDELFDYTVPPITV</sequence>
<name>A0ACD3ALW9_9AGAR</name>
<reference evidence="1 2" key="1">
    <citation type="journal article" date="2019" name="Nat. Ecol. Evol.">
        <title>Megaphylogeny resolves global patterns of mushroom evolution.</title>
        <authorList>
            <person name="Varga T."/>
            <person name="Krizsan K."/>
            <person name="Foldi C."/>
            <person name="Dima B."/>
            <person name="Sanchez-Garcia M."/>
            <person name="Sanchez-Ramirez S."/>
            <person name="Szollosi G.J."/>
            <person name="Szarkandi J.G."/>
            <person name="Papp V."/>
            <person name="Albert L."/>
            <person name="Andreopoulos W."/>
            <person name="Angelini C."/>
            <person name="Antonin V."/>
            <person name="Barry K.W."/>
            <person name="Bougher N.L."/>
            <person name="Buchanan P."/>
            <person name="Buyck B."/>
            <person name="Bense V."/>
            <person name="Catcheside P."/>
            <person name="Chovatia M."/>
            <person name="Cooper J."/>
            <person name="Damon W."/>
            <person name="Desjardin D."/>
            <person name="Finy P."/>
            <person name="Geml J."/>
            <person name="Haridas S."/>
            <person name="Hughes K."/>
            <person name="Justo A."/>
            <person name="Karasinski D."/>
            <person name="Kautmanova I."/>
            <person name="Kiss B."/>
            <person name="Kocsube S."/>
            <person name="Kotiranta H."/>
            <person name="LaButti K.M."/>
            <person name="Lechner B.E."/>
            <person name="Liimatainen K."/>
            <person name="Lipzen A."/>
            <person name="Lukacs Z."/>
            <person name="Mihaltcheva S."/>
            <person name="Morgado L.N."/>
            <person name="Niskanen T."/>
            <person name="Noordeloos M.E."/>
            <person name="Ohm R.A."/>
            <person name="Ortiz-Santana B."/>
            <person name="Ovrebo C."/>
            <person name="Racz N."/>
            <person name="Riley R."/>
            <person name="Savchenko A."/>
            <person name="Shiryaev A."/>
            <person name="Soop K."/>
            <person name="Spirin V."/>
            <person name="Szebenyi C."/>
            <person name="Tomsovsky M."/>
            <person name="Tulloss R.E."/>
            <person name="Uehling J."/>
            <person name="Grigoriev I.V."/>
            <person name="Vagvolgyi C."/>
            <person name="Papp T."/>
            <person name="Martin F.M."/>
            <person name="Miettinen O."/>
            <person name="Hibbett D.S."/>
            <person name="Nagy L.G."/>
        </authorList>
    </citation>
    <scope>NUCLEOTIDE SEQUENCE [LARGE SCALE GENOMIC DNA]</scope>
    <source>
        <strain evidence="1 2">NL-1719</strain>
    </source>
</reference>
<evidence type="ECO:0000313" key="2">
    <source>
        <dbReference type="Proteomes" id="UP000308600"/>
    </source>
</evidence>